<protein>
    <submittedName>
        <fullName evidence="2">Uncharacterized protein</fullName>
    </submittedName>
</protein>
<dbReference type="Proteomes" id="UP000815325">
    <property type="component" value="Unassembled WGS sequence"/>
</dbReference>
<organism evidence="2 3">
    <name type="scientific">Dunaliella salina</name>
    <name type="common">Green alga</name>
    <name type="synonym">Protococcus salinus</name>
    <dbReference type="NCBI Taxonomy" id="3046"/>
    <lineage>
        <taxon>Eukaryota</taxon>
        <taxon>Viridiplantae</taxon>
        <taxon>Chlorophyta</taxon>
        <taxon>core chlorophytes</taxon>
        <taxon>Chlorophyceae</taxon>
        <taxon>CS clade</taxon>
        <taxon>Chlamydomonadales</taxon>
        <taxon>Dunaliellaceae</taxon>
        <taxon>Dunaliella</taxon>
    </lineage>
</organism>
<feature type="region of interest" description="Disordered" evidence="1">
    <location>
        <begin position="1"/>
        <end position="29"/>
    </location>
</feature>
<feature type="region of interest" description="Disordered" evidence="1">
    <location>
        <begin position="313"/>
        <end position="492"/>
    </location>
</feature>
<accession>A0ABQ7G0Z7</accession>
<evidence type="ECO:0000313" key="3">
    <source>
        <dbReference type="Proteomes" id="UP000815325"/>
    </source>
</evidence>
<feature type="compositionally biased region" description="Polar residues" evidence="1">
    <location>
        <begin position="351"/>
        <end position="366"/>
    </location>
</feature>
<gene>
    <name evidence="2" type="ORF">DUNSADRAFT_17858</name>
</gene>
<evidence type="ECO:0000256" key="1">
    <source>
        <dbReference type="SAM" id="MobiDB-lite"/>
    </source>
</evidence>
<feature type="compositionally biased region" description="Polar residues" evidence="1">
    <location>
        <begin position="460"/>
        <end position="475"/>
    </location>
</feature>
<reference evidence="2" key="1">
    <citation type="submission" date="2017-08" db="EMBL/GenBank/DDBJ databases">
        <authorList>
            <person name="Polle J.E."/>
            <person name="Barry K."/>
            <person name="Cushman J."/>
            <person name="Schmutz J."/>
            <person name="Tran D."/>
            <person name="Hathwaick L.T."/>
            <person name="Yim W.C."/>
            <person name="Jenkins J."/>
            <person name="Mckie-Krisberg Z.M."/>
            <person name="Prochnik S."/>
            <person name="Lindquist E."/>
            <person name="Dockter R.B."/>
            <person name="Adam C."/>
            <person name="Molina H."/>
            <person name="Bunkerborg J."/>
            <person name="Jin E."/>
            <person name="Buchheim M."/>
            <person name="Magnuson J."/>
        </authorList>
    </citation>
    <scope>NUCLEOTIDE SEQUENCE</scope>
    <source>
        <strain evidence="2">CCAP 19/18</strain>
    </source>
</reference>
<keyword evidence="3" id="KW-1185">Reference proteome</keyword>
<feature type="compositionally biased region" description="Low complexity" evidence="1">
    <location>
        <begin position="313"/>
        <end position="328"/>
    </location>
</feature>
<proteinExistence type="predicted"/>
<dbReference type="EMBL" id="MU070328">
    <property type="protein sequence ID" value="KAF5828284.1"/>
    <property type="molecule type" value="Genomic_DNA"/>
</dbReference>
<sequence length="492" mass="52304">MKQDQLDAQQTARLQAQEESQRVLEQQLRSSDERFTQVQKAQAADLARMQAEREEEMYTAKLQVQEAQARLAMQQKAQQVAEARASQWENRAKTLLSAQKGLEGRIQDVQAELRDLWGRDLRAGETEASALRKWASEMLKAREAAETELSLRAVPPQETLSRRAAFREGLAKQLGAGQQQEAELMPVRRDKVAATDDSAAAVSVEAAQQIASLLVEQANMRTEMEQMRKEDWEDREEEIQRLTRIYEERLAAQRLVLLEAQKTEMKAATEAMKGQLIRRNEQVGQLEDELLRLQGSLDDIKSSIASGLALAVPPSTPRATRAPPTVSSGAGGVDGSRGGSGGFAEAAKASRQGSTSTESGPAQQQRGGLLRFVRGIFGGKGSQGGNDDSGRSDGRAEERDGRDDDGEGGNRDRDGGGGNGGGNGKGGSGGGGGGRKGGGGGSGGNGEGPGSMTGRAMGTDVSTGPTGLQAPNTPSELGAGGKPRVDINSEIR</sequence>
<feature type="compositionally biased region" description="Gly residues" evidence="1">
    <location>
        <begin position="416"/>
        <end position="451"/>
    </location>
</feature>
<feature type="compositionally biased region" description="Basic and acidic residues" evidence="1">
    <location>
        <begin position="388"/>
        <end position="415"/>
    </location>
</feature>
<comment type="caution">
    <text evidence="2">The sequence shown here is derived from an EMBL/GenBank/DDBJ whole genome shotgun (WGS) entry which is preliminary data.</text>
</comment>
<feature type="compositionally biased region" description="Basic and acidic residues" evidence="1">
    <location>
        <begin position="483"/>
        <end position="492"/>
    </location>
</feature>
<name>A0ABQ7G0Z7_DUNSA</name>
<evidence type="ECO:0000313" key="2">
    <source>
        <dbReference type="EMBL" id="KAF5828284.1"/>
    </source>
</evidence>
<feature type="compositionally biased region" description="Gly residues" evidence="1">
    <location>
        <begin position="329"/>
        <end position="342"/>
    </location>
</feature>